<evidence type="ECO:0000256" key="5">
    <source>
        <dbReference type="ARBA" id="ARBA00022723"/>
    </source>
</evidence>
<feature type="compositionally biased region" description="Low complexity" evidence="12">
    <location>
        <begin position="356"/>
        <end position="374"/>
    </location>
</feature>
<feature type="binding site" description="covalent" evidence="11">
    <location>
        <position position="1953"/>
    </location>
    <ligand>
        <name>heme c</name>
        <dbReference type="ChEBI" id="CHEBI:61717"/>
    </ligand>
</feature>
<name>A0A699GF59_TANCI</name>
<sequence length="2152" mass="234409">MSEENLQPVFQIQRVYLKDMSLEQPNSPAIFLEQEAPSIEVALDVGAEPLADGIFESTVTITVTAKVKDKVAFLVEGKQAGIFEARNIPADQLDPLLGIGCPNIVYPYLRANIADVITRAGFPPVHLAEINFEVFYQQRLQAGPRETVARRLIEAPEVLPLPARFAMTFPRLIAGLTMVLAASASQAYDFKTVGAAPAVLYDAPSTKGGKLFVVPRGAPLEVVLTYGEWIKHPRRCSHCRLYRGQGRAAGSDRSGRRRLAQGPSQGRPDRLRQERRHLGHLAPAHPGSTARVPHARTSKQAICRCRHAPGHGPRPRKHRLPARPSVPAAPARGGRARRRAGARRRSRRPLDRRLPGGRPAAPAAATQAPQRGPRGLAVQGFRIRHRPAAAPDRARGAGRRRGRRRPVRPVVCAGSGARPAVRTDHRFHLARPARQRGGRRPWRQRARVRERRPGGRGSGRRRQKRAGHCHRRGRRPGPGPECARGPDHARPGGNHAPGHGAGRPGRNLHGPDRHGRFDFNVHRRFVAQPPRGPGAGARQGPGHHRARAGPRGRGRALRQGRTRAGGPHGRRDADHQRGGRCAVRRRPAASDGLAPAGARSEGRASVAPGRSRILEPAGQDRHQQLRLVQRQVDLGPDKKAFQLDVLDVLVLGVEALGRAHQLAFVADIAKRQLQLFILQRLFEPGGIVHHVLAQRFQAAGRRHVFAGAEQHAAAAVDLHVVRGSARLAGPAHVVGRHGRRKARLVRALVVRKAHVAVDAEHRLLRVAELDRRIEFAQLGNHVGDHLQEFFAQDVVARLVHHEPGTVVVLGQFAQKLRQIAFFAGNQLRDLVEHAVGVADRFAVHRQQDVAGPHAALEGGAVAHHAGDHGAALARQTEAARQFRRDVLGFHADPAAHHVAGLDDRFHHGLGRAHGNGKADADRAARLRVDGRINSQQIAVGIHQRPARIAEVDGSVRLDEIFEMVDVQVVAAQRGNDAHGDGLAHAERVADGQHHVAHLRLLGLAQHDHWQFLQLDLDHGQVGLGIGAHDLGGSLAAIGQHDLDLVGRFHHVVVGEDIAFGRDDHARTEAGIFLIALVAKEAFEERVFHQRMLAALGPLAGDDVDHGRHGARGGRAVGAASGRRRLDLARLQRDGRPLGAADLLLAHGGVPLGPDGRPDKIQCQRDGDRLRKQQPESSHSSAHRGGRPCYFLSGSVMTDAEPRGAFGAALARTVHQADHLEDDKGQDDEVEQDGDEITIREHCAKFLGFFQGQAAGLAVERNVIAGKVQAAEQDADRRHDDVLDQRVDNLAERAANDHTDGQIDHIALHREFFKFFHHCHNFILAMCGGKARGRSMAGHAMTSNAGPAAEARKQRLIPYWDRFLIQQSIDSGRRNLLVATGAAGGVVGLATAGALVSTFQPSERAKAAGAPVEVDITTLNPGEMITVEWRGKPVWVLKRTPEMVASLKKTDGKVADAESKRNPDEFTPEYARNEWRSRKPDILVAVGICTHLGCSPSSKFQPGPQPSLPDDWEGGFLCPCHGSTFDMAGRVFKNKPAPDNLQVPLLCPEKFQLLVHLRLAGHAGAGAADRHRHLFDHALQAGRHAGVRLGRIHHARSAVRLASALYALHGRLGLLHHHLPAHDARALVRLVPQAARADLAVRLCHLPVPDGRSVLRLPAAVGADVVLGRAGDRQPVRRHSADRPRPVAVDPRQGKPGPGRPPGRLHPVAPVLHGARPVRRIGVLADFQLRGVLRAGNGRLLPRVQQLPAGRLAENPAAHRPDLVLHAVLFRAAGHHGRLHVGANVLCGRVHGLHLAQVAPGAHHQDHHCRGRPAGHRRHAAAGAGRQVLGRGVLRRLGGDPGLHAMARPFAREIHPLPPQLAQDRVCGVLLLVPGAGRAGHAAADRRPHHHFASVHPVVLQLFPVHAVVEHHGHVQESTGPRGFTYDKAPDRSNDMAALQHGAKLFVNYCLNCHNASSMRYNRLKDLGLTDDQVRANLLFTGDKVGSMMTTAMNPKDAKAWFGAVPPDLSVIARAKASGSGSGSDYLYTYLRTFYKDDTRPNGWNNRVLENAAMPHVLWELQGVQKIKTKNVQDPHEPGKTIHQFDGFEQVAPGSMSKLEFDNAVADLVGYMQWMAEPAAQTRKKLGVVVVLFLSLFVFLAWRLNASYWKEVK</sequence>
<dbReference type="SUPFAM" id="SSF46626">
    <property type="entry name" value="Cytochrome c"/>
    <property type="match status" value="1"/>
</dbReference>
<dbReference type="Gene3D" id="1.10.760.10">
    <property type="entry name" value="Cytochrome c-like domain"/>
    <property type="match status" value="1"/>
</dbReference>
<keyword evidence="9" id="KW-0411">Iron-sulfur</keyword>
<feature type="compositionally biased region" description="Basic and acidic residues" evidence="12">
    <location>
        <begin position="509"/>
        <end position="521"/>
    </location>
</feature>
<keyword evidence="6" id="KW-0809">Transit peptide</keyword>
<accession>A0A699GF59</accession>
<dbReference type="CDD" id="cd03470">
    <property type="entry name" value="Rieske_cytochrome_bc1"/>
    <property type="match status" value="1"/>
</dbReference>
<dbReference type="NCBIfam" id="NF004394">
    <property type="entry name" value="PRK05751.1-5"/>
    <property type="match status" value="1"/>
</dbReference>
<comment type="cofactor">
    <cofactor evidence="11">
        <name>heme c</name>
        <dbReference type="ChEBI" id="CHEBI:61717"/>
    </cofactor>
    <text evidence="11">Binds 1 heme c group covalently per subunit.</text>
</comment>
<dbReference type="Gene3D" id="3.10.420.10">
    <property type="entry name" value="SecB-like"/>
    <property type="match status" value="1"/>
</dbReference>
<dbReference type="GO" id="GO:0020037">
    <property type="term" value="F:heme binding"/>
    <property type="evidence" value="ECO:0007669"/>
    <property type="project" value="InterPro"/>
</dbReference>
<evidence type="ECO:0000256" key="12">
    <source>
        <dbReference type="SAM" id="MobiDB-lite"/>
    </source>
</evidence>
<dbReference type="EMBL" id="BKCJ010000004">
    <property type="protein sequence ID" value="GEU28350.1"/>
    <property type="molecule type" value="Genomic_DNA"/>
</dbReference>
<feature type="transmembrane region" description="Helical" evidence="13">
    <location>
        <begin position="2125"/>
        <end position="2143"/>
    </location>
</feature>
<dbReference type="InterPro" id="IPR017941">
    <property type="entry name" value="Rieske_2Fe-2S"/>
</dbReference>
<feature type="region of interest" description="Disordered" evidence="12">
    <location>
        <begin position="244"/>
        <end position="270"/>
    </location>
</feature>
<dbReference type="Pfam" id="PF02556">
    <property type="entry name" value="SecB"/>
    <property type="match status" value="1"/>
</dbReference>
<dbReference type="InterPro" id="IPR003708">
    <property type="entry name" value="SecB"/>
</dbReference>
<feature type="compositionally biased region" description="Basic and acidic residues" evidence="12">
    <location>
        <begin position="1155"/>
        <end position="1173"/>
    </location>
</feature>
<keyword evidence="2 11" id="KW-0349">Heme</keyword>
<evidence type="ECO:0000256" key="13">
    <source>
        <dbReference type="SAM" id="Phobius"/>
    </source>
</evidence>
<evidence type="ECO:0000256" key="9">
    <source>
        <dbReference type="ARBA" id="ARBA00023014"/>
    </source>
</evidence>
<protein>
    <submittedName>
        <fullName evidence="16">Cytochrome b-c1 complex subunit Rieske-4, mitochondrial-like</fullName>
    </submittedName>
</protein>
<comment type="subcellular location">
    <subcellularLocation>
        <location evidence="1">Membrane</location>
    </subcellularLocation>
</comment>
<evidence type="ECO:0000256" key="2">
    <source>
        <dbReference type="ARBA" id="ARBA00022617"/>
    </source>
</evidence>
<feature type="domain" description="Rieske" evidence="15">
    <location>
        <begin position="1452"/>
        <end position="1554"/>
    </location>
</feature>
<dbReference type="Pfam" id="PF02167">
    <property type="entry name" value="Cytochrom_C1"/>
    <property type="match status" value="1"/>
</dbReference>
<dbReference type="GO" id="GO:0051537">
    <property type="term" value="F:2 iron, 2 sulfur cluster binding"/>
    <property type="evidence" value="ECO:0007669"/>
    <property type="project" value="UniProtKB-KW"/>
</dbReference>
<dbReference type="PANTHER" id="PTHR36918">
    <property type="match status" value="1"/>
</dbReference>
<feature type="binding site" description="covalent" evidence="11">
    <location>
        <position position="1949"/>
    </location>
    <ligand>
        <name>heme c</name>
        <dbReference type="ChEBI" id="CHEBI:61717"/>
    </ligand>
</feature>
<dbReference type="SUPFAM" id="SSF50022">
    <property type="entry name" value="ISP domain"/>
    <property type="match status" value="1"/>
</dbReference>
<feature type="region of interest" description="Disordered" evidence="12">
    <location>
        <begin position="1803"/>
        <end position="1824"/>
    </location>
</feature>
<dbReference type="NCBIfam" id="TIGR00809">
    <property type="entry name" value="secB"/>
    <property type="match status" value="1"/>
</dbReference>
<evidence type="ECO:0000256" key="6">
    <source>
        <dbReference type="ARBA" id="ARBA00022946"/>
    </source>
</evidence>
<evidence type="ECO:0000256" key="3">
    <source>
        <dbReference type="ARBA" id="ARBA00022692"/>
    </source>
</evidence>
<dbReference type="InterPro" id="IPR006317">
    <property type="entry name" value="Ubiquinol_cyt_c_Rdtase_Fe-S-su"/>
</dbReference>
<feature type="binding site" description="covalent" evidence="11">
    <location>
        <position position="1952"/>
    </location>
    <ligand>
        <name>heme c</name>
        <dbReference type="ChEBI" id="CHEBI:61717"/>
    </ligand>
</feature>
<dbReference type="InterPro" id="IPR036909">
    <property type="entry name" value="Cyt_c-like_dom_sf"/>
</dbReference>
<keyword evidence="3 13" id="KW-0812">Transmembrane</keyword>
<keyword evidence="8 11" id="KW-0408">Iron</keyword>
<feature type="compositionally biased region" description="Basic residues" evidence="12">
    <location>
        <begin position="428"/>
        <end position="450"/>
    </location>
</feature>
<feature type="compositionally biased region" description="Basic residues" evidence="12">
    <location>
        <begin position="1804"/>
        <end position="1819"/>
    </location>
</feature>
<evidence type="ECO:0000256" key="7">
    <source>
        <dbReference type="ARBA" id="ARBA00022989"/>
    </source>
</evidence>
<dbReference type="GO" id="GO:0008121">
    <property type="term" value="F:quinol-cytochrome-c reductase activity"/>
    <property type="evidence" value="ECO:0007669"/>
    <property type="project" value="InterPro"/>
</dbReference>
<dbReference type="Gene3D" id="2.102.10.10">
    <property type="entry name" value="Rieske [2Fe-2S] iron-sulphur domain"/>
    <property type="match status" value="1"/>
</dbReference>
<evidence type="ECO:0000259" key="14">
    <source>
        <dbReference type="PROSITE" id="PS51007"/>
    </source>
</evidence>
<evidence type="ECO:0000313" key="16">
    <source>
        <dbReference type="EMBL" id="GEU28350.1"/>
    </source>
</evidence>
<dbReference type="GO" id="GO:0046872">
    <property type="term" value="F:metal ion binding"/>
    <property type="evidence" value="ECO:0007669"/>
    <property type="project" value="UniProtKB-KW"/>
</dbReference>
<dbReference type="GO" id="GO:0016020">
    <property type="term" value="C:membrane"/>
    <property type="evidence" value="ECO:0007669"/>
    <property type="project" value="UniProtKB-SubCell"/>
</dbReference>
<keyword evidence="4" id="KW-0001">2Fe-2S</keyword>
<feature type="domain" description="Cytochrome c" evidence="14">
    <location>
        <begin position="1936"/>
        <end position="2115"/>
    </location>
</feature>
<dbReference type="GO" id="GO:0051262">
    <property type="term" value="P:protein tetramerization"/>
    <property type="evidence" value="ECO:0007669"/>
    <property type="project" value="InterPro"/>
</dbReference>
<dbReference type="Pfam" id="PF00355">
    <property type="entry name" value="Rieske"/>
    <property type="match status" value="1"/>
</dbReference>
<proteinExistence type="inferred from homology"/>
<keyword evidence="10 13" id="KW-0472">Membrane</keyword>
<keyword evidence="7 13" id="KW-1133">Transmembrane helix</keyword>
<dbReference type="PROSITE" id="PS51007">
    <property type="entry name" value="CYTC"/>
    <property type="match status" value="1"/>
</dbReference>
<gene>
    <name evidence="16" type="ORF">Tci_000328</name>
</gene>
<keyword evidence="5 11" id="KW-0479">Metal-binding</keyword>
<dbReference type="PANTHER" id="PTHR36918:SF1">
    <property type="entry name" value="PROTEIN-EXPORT PROTEIN SECB"/>
    <property type="match status" value="1"/>
</dbReference>
<dbReference type="InterPro" id="IPR002326">
    <property type="entry name" value="Cyt_c1"/>
</dbReference>
<feature type="compositionally biased region" description="Basic residues" evidence="12">
    <location>
        <begin position="458"/>
        <end position="475"/>
    </location>
</feature>
<dbReference type="PROSITE" id="PS51296">
    <property type="entry name" value="RIESKE"/>
    <property type="match status" value="1"/>
</dbReference>
<dbReference type="GO" id="GO:0051082">
    <property type="term" value="F:unfolded protein binding"/>
    <property type="evidence" value="ECO:0007669"/>
    <property type="project" value="InterPro"/>
</dbReference>
<organism evidence="16">
    <name type="scientific">Tanacetum cinerariifolium</name>
    <name type="common">Dalmatian daisy</name>
    <name type="synonym">Chrysanthemum cinerariifolium</name>
    <dbReference type="NCBI Taxonomy" id="118510"/>
    <lineage>
        <taxon>Eukaryota</taxon>
        <taxon>Viridiplantae</taxon>
        <taxon>Streptophyta</taxon>
        <taxon>Embryophyta</taxon>
        <taxon>Tracheophyta</taxon>
        <taxon>Spermatophyta</taxon>
        <taxon>Magnoliopsida</taxon>
        <taxon>eudicotyledons</taxon>
        <taxon>Gunneridae</taxon>
        <taxon>Pentapetalae</taxon>
        <taxon>asterids</taxon>
        <taxon>campanulids</taxon>
        <taxon>Asterales</taxon>
        <taxon>Asteraceae</taxon>
        <taxon>Asteroideae</taxon>
        <taxon>Anthemideae</taxon>
        <taxon>Anthemidinae</taxon>
        <taxon>Tanacetum</taxon>
    </lineage>
</organism>
<evidence type="ECO:0000256" key="11">
    <source>
        <dbReference type="PIRSR" id="PIRSR602326-1"/>
    </source>
</evidence>
<dbReference type="HAMAP" id="MF_00821">
    <property type="entry name" value="SecB"/>
    <property type="match status" value="1"/>
</dbReference>
<feature type="compositionally biased region" description="Basic residues" evidence="12">
    <location>
        <begin position="334"/>
        <end position="347"/>
    </location>
</feature>
<evidence type="ECO:0000256" key="8">
    <source>
        <dbReference type="ARBA" id="ARBA00023004"/>
    </source>
</evidence>
<feature type="compositionally biased region" description="Basic residues" evidence="12">
    <location>
        <begin position="305"/>
        <end position="321"/>
    </location>
</feature>
<feature type="region of interest" description="Disordered" evidence="12">
    <location>
        <begin position="1670"/>
        <end position="1704"/>
    </location>
</feature>
<feature type="compositionally biased region" description="Basic residues" evidence="12">
    <location>
        <begin position="541"/>
        <end position="561"/>
    </location>
</feature>
<dbReference type="GO" id="GO:0015031">
    <property type="term" value="P:protein transport"/>
    <property type="evidence" value="ECO:0007669"/>
    <property type="project" value="InterPro"/>
</dbReference>
<dbReference type="InterPro" id="IPR035958">
    <property type="entry name" value="SecB-like_sf"/>
</dbReference>
<evidence type="ECO:0000256" key="4">
    <source>
        <dbReference type="ARBA" id="ARBA00022714"/>
    </source>
</evidence>
<dbReference type="NCBIfam" id="TIGR01416">
    <property type="entry name" value="Rieske_proteo"/>
    <property type="match status" value="1"/>
</dbReference>
<reference evidence="16" key="1">
    <citation type="journal article" date="2019" name="Sci. Rep.">
        <title>Draft genome of Tanacetum cinerariifolium, the natural source of mosquito coil.</title>
        <authorList>
            <person name="Yamashiro T."/>
            <person name="Shiraishi A."/>
            <person name="Satake H."/>
            <person name="Nakayama K."/>
        </authorList>
    </citation>
    <scope>NUCLEOTIDE SEQUENCE</scope>
</reference>
<dbReference type="PRINTS" id="PR01594">
    <property type="entry name" value="SECBCHAPRONE"/>
</dbReference>
<feature type="region of interest" description="Disordered" evidence="12">
    <location>
        <begin position="305"/>
        <end position="608"/>
    </location>
</feature>
<dbReference type="SUPFAM" id="SSF54611">
    <property type="entry name" value="SecB-like"/>
    <property type="match status" value="1"/>
</dbReference>
<comment type="caution">
    <text evidence="16">The sequence shown here is derived from an EMBL/GenBank/DDBJ whole genome shotgun (WGS) entry which is preliminary data.</text>
</comment>
<feature type="compositionally biased region" description="Low complexity" evidence="12">
    <location>
        <begin position="322"/>
        <end position="333"/>
    </location>
</feature>
<evidence type="ECO:0000259" key="15">
    <source>
        <dbReference type="PROSITE" id="PS51296"/>
    </source>
</evidence>
<feature type="region of interest" description="Disordered" evidence="12">
    <location>
        <begin position="1148"/>
        <end position="1187"/>
    </location>
</feature>
<evidence type="ECO:0000256" key="1">
    <source>
        <dbReference type="ARBA" id="ARBA00004370"/>
    </source>
</evidence>
<dbReference type="InterPro" id="IPR036922">
    <property type="entry name" value="Rieske_2Fe-2S_sf"/>
</dbReference>
<feature type="compositionally biased region" description="Basic residues" evidence="12">
    <location>
        <begin position="396"/>
        <end position="407"/>
    </location>
</feature>
<dbReference type="InterPro" id="IPR009056">
    <property type="entry name" value="Cyt_c-like_dom"/>
</dbReference>
<evidence type="ECO:0000256" key="10">
    <source>
        <dbReference type="ARBA" id="ARBA00023136"/>
    </source>
</evidence>
<feature type="compositionally biased region" description="Basic and acidic residues" evidence="12">
    <location>
        <begin position="1670"/>
        <end position="1684"/>
    </location>
</feature>